<name>A0ABD2BAF9_VESSQ</name>
<reference evidence="1 2" key="1">
    <citation type="journal article" date="2024" name="Ann. Entomol. Soc. Am.">
        <title>Genomic analyses of the southern and eastern yellowjacket wasps (Hymenoptera: Vespidae) reveal evolutionary signatures of social life.</title>
        <authorList>
            <person name="Catto M.A."/>
            <person name="Caine P.B."/>
            <person name="Orr S.E."/>
            <person name="Hunt B.G."/>
            <person name="Goodisman M.A.D."/>
        </authorList>
    </citation>
    <scope>NUCLEOTIDE SEQUENCE [LARGE SCALE GENOMIC DNA]</scope>
    <source>
        <strain evidence="1">233</strain>
        <tissue evidence="1">Head and thorax</tissue>
    </source>
</reference>
<comment type="caution">
    <text evidence="1">The sequence shown here is derived from an EMBL/GenBank/DDBJ whole genome shotgun (WGS) entry which is preliminary data.</text>
</comment>
<evidence type="ECO:0000313" key="2">
    <source>
        <dbReference type="Proteomes" id="UP001607302"/>
    </source>
</evidence>
<proteinExistence type="predicted"/>
<dbReference type="Proteomes" id="UP001607302">
    <property type="component" value="Unassembled WGS sequence"/>
</dbReference>
<evidence type="ECO:0000313" key="1">
    <source>
        <dbReference type="EMBL" id="KAL2729660.1"/>
    </source>
</evidence>
<protein>
    <submittedName>
        <fullName evidence="1">Uncharacterized protein</fullName>
    </submittedName>
</protein>
<sequence>MVDNYLVFAFIERSSSPSKSVKGRLTIADITFTLFYQIFFVIPMGKKSMCESLEYSDDRLAVITMEHACFASGTSLETSMTGSEKTELFQLSM</sequence>
<dbReference type="AlphaFoldDB" id="A0ABD2BAF9"/>
<keyword evidence="2" id="KW-1185">Reference proteome</keyword>
<accession>A0ABD2BAF9</accession>
<gene>
    <name evidence="1" type="ORF">V1478_005950</name>
</gene>
<organism evidence="1 2">
    <name type="scientific">Vespula squamosa</name>
    <name type="common">Southern yellow jacket</name>
    <name type="synonym">Wasp</name>
    <dbReference type="NCBI Taxonomy" id="30214"/>
    <lineage>
        <taxon>Eukaryota</taxon>
        <taxon>Metazoa</taxon>
        <taxon>Ecdysozoa</taxon>
        <taxon>Arthropoda</taxon>
        <taxon>Hexapoda</taxon>
        <taxon>Insecta</taxon>
        <taxon>Pterygota</taxon>
        <taxon>Neoptera</taxon>
        <taxon>Endopterygota</taxon>
        <taxon>Hymenoptera</taxon>
        <taxon>Apocrita</taxon>
        <taxon>Aculeata</taxon>
        <taxon>Vespoidea</taxon>
        <taxon>Vespidae</taxon>
        <taxon>Vespinae</taxon>
        <taxon>Vespula</taxon>
    </lineage>
</organism>
<dbReference type="EMBL" id="JAUDFV010000130">
    <property type="protein sequence ID" value="KAL2729660.1"/>
    <property type="molecule type" value="Genomic_DNA"/>
</dbReference>